<dbReference type="eggNOG" id="ENOG502T60P">
    <property type="taxonomic scope" value="Eukaryota"/>
</dbReference>
<dbReference type="OMA" id="RYIQINM"/>
<feature type="region of interest" description="Disordered" evidence="1">
    <location>
        <begin position="104"/>
        <end position="145"/>
    </location>
</feature>
<dbReference type="AlphaFoldDB" id="Q6BUC8"/>
<dbReference type="Proteomes" id="UP000000599">
    <property type="component" value="Chromosome C"/>
</dbReference>
<dbReference type="GeneID" id="2900225"/>
<dbReference type="EMBL" id="CR382135">
    <property type="protein sequence ID" value="CAG86267.2"/>
    <property type="molecule type" value="Genomic_DNA"/>
</dbReference>
<feature type="compositionally biased region" description="Low complexity" evidence="1">
    <location>
        <begin position="200"/>
        <end position="209"/>
    </location>
</feature>
<gene>
    <name evidence="3" type="ordered locus">DEHA2C11858g</name>
</gene>
<dbReference type="VEuPathDB" id="FungiDB:DEHA2C11858g"/>
<keyword evidence="2" id="KW-0472">Membrane</keyword>
<name>Q6BUC8_DEBHA</name>
<evidence type="ECO:0000256" key="2">
    <source>
        <dbReference type="SAM" id="Phobius"/>
    </source>
</evidence>
<dbReference type="RefSeq" id="XP_458191.2">
    <property type="nucleotide sequence ID" value="XM_458191.1"/>
</dbReference>
<feature type="compositionally biased region" description="Polar residues" evidence="1">
    <location>
        <begin position="104"/>
        <end position="117"/>
    </location>
</feature>
<feature type="transmembrane region" description="Helical" evidence="2">
    <location>
        <begin position="18"/>
        <end position="37"/>
    </location>
</feature>
<dbReference type="KEGG" id="dha:DEHA2C11858g"/>
<feature type="region of interest" description="Disordered" evidence="1">
    <location>
        <begin position="57"/>
        <end position="80"/>
    </location>
</feature>
<keyword evidence="2" id="KW-1133">Transmembrane helix</keyword>
<accession>Q6BUC8</accession>
<reference evidence="3 4" key="1">
    <citation type="journal article" date="2004" name="Nature">
        <title>Genome evolution in yeasts.</title>
        <authorList>
            <consortium name="Genolevures"/>
            <person name="Dujon B."/>
            <person name="Sherman D."/>
            <person name="Fischer G."/>
            <person name="Durrens P."/>
            <person name="Casaregola S."/>
            <person name="Lafontaine I."/>
            <person name="de Montigny J."/>
            <person name="Marck C."/>
            <person name="Neuveglise C."/>
            <person name="Talla E."/>
            <person name="Goffard N."/>
            <person name="Frangeul L."/>
            <person name="Aigle M."/>
            <person name="Anthouard V."/>
            <person name="Babour A."/>
            <person name="Barbe V."/>
            <person name="Barnay S."/>
            <person name="Blanchin S."/>
            <person name="Beckerich J.M."/>
            <person name="Beyne E."/>
            <person name="Bleykasten C."/>
            <person name="Boisrame A."/>
            <person name="Boyer J."/>
            <person name="Cattolico L."/>
            <person name="Confanioleri F."/>
            <person name="de Daruvar A."/>
            <person name="Despons L."/>
            <person name="Fabre E."/>
            <person name="Fairhead C."/>
            <person name="Ferry-Dumazet H."/>
            <person name="Groppi A."/>
            <person name="Hantraye F."/>
            <person name="Hennequin C."/>
            <person name="Jauniaux N."/>
            <person name="Joyet P."/>
            <person name="Kachouri R."/>
            <person name="Kerrest A."/>
            <person name="Koszul R."/>
            <person name="Lemaire M."/>
            <person name="Lesur I."/>
            <person name="Ma L."/>
            <person name="Muller H."/>
            <person name="Nicaud J.M."/>
            <person name="Nikolski M."/>
            <person name="Oztas S."/>
            <person name="Ozier-Kalogeropoulos O."/>
            <person name="Pellenz S."/>
            <person name="Potier S."/>
            <person name="Richard G.F."/>
            <person name="Straub M.L."/>
            <person name="Suleau A."/>
            <person name="Swennene D."/>
            <person name="Tekaia F."/>
            <person name="Wesolowski-Louvel M."/>
            <person name="Westhof E."/>
            <person name="Wirth B."/>
            <person name="Zeniou-Meyer M."/>
            <person name="Zivanovic I."/>
            <person name="Bolotin-Fukuhara M."/>
            <person name="Thierry A."/>
            <person name="Bouchier C."/>
            <person name="Caudron B."/>
            <person name="Scarpelli C."/>
            <person name="Gaillardin C."/>
            <person name="Weissenbach J."/>
            <person name="Wincker P."/>
            <person name="Souciet J.L."/>
        </authorList>
    </citation>
    <scope>NUCLEOTIDE SEQUENCE [LARGE SCALE GENOMIC DNA]</scope>
    <source>
        <strain evidence="4">ATCC 36239 / CBS 767 / BCRC 21394 / JCM 1990 / NBRC 0083 / IGC 2968</strain>
    </source>
</reference>
<feature type="compositionally biased region" description="Polar residues" evidence="1">
    <location>
        <begin position="57"/>
        <end position="66"/>
    </location>
</feature>
<protein>
    <submittedName>
        <fullName evidence="3">DEHA2C11858p</fullName>
    </submittedName>
</protein>
<dbReference type="InParanoid" id="Q6BUC8"/>
<dbReference type="OrthoDB" id="4026704at2759"/>
<keyword evidence="2" id="KW-0812">Transmembrane</keyword>
<dbReference type="HOGENOM" id="CLU_1061828_0_0_1"/>
<evidence type="ECO:0000256" key="1">
    <source>
        <dbReference type="SAM" id="MobiDB-lite"/>
    </source>
</evidence>
<proteinExistence type="predicted"/>
<organism evidence="3 4">
    <name type="scientific">Debaryomyces hansenii (strain ATCC 36239 / CBS 767 / BCRC 21394 / JCM 1990 / NBRC 0083 / IGC 2968)</name>
    <name type="common">Yeast</name>
    <name type="synonym">Torulaspora hansenii</name>
    <dbReference type="NCBI Taxonomy" id="284592"/>
    <lineage>
        <taxon>Eukaryota</taxon>
        <taxon>Fungi</taxon>
        <taxon>Dikarya</taxon>
        <taxon>Ascomycota</taxon>
        <taxon>Saccharomycotina</taxon>
        <taxon>Pichiomycetes</taxon>
        <taxon>Debaryomycetaceae</taxon>
        <taxon>Debaryomyces</taxon>
    </lineage>
</organism>
<evidence type="ECO:0000313" key="3">
    <source>
        <dbReference type="EMBL" id="CAG86267.2"/>
    </source>
</evidence>
<feature type="compositionally biased region" description="Polar residues" evidence="1">
    <location>
        <begin position="135"/>
        <end position="145"/>
    </location>
</feature>
<sequence>MKTENVCGRFSSTTKSLFFSELIFYIFFLLFLVNRFINRYRYIQINMKEVVSPKSSATSLATSNGDGSIVTPKGGQGSPNMLKVSTINNDIRIGRSSSIKNNGLASSLSNVRNNRSPNHSRHGSIVGDDADKLGPNQSEGSTNLRKLSNEQIIDLMEKEQDGIVVKLMKDINTLKQELHQWKTGVMPTQLRSPSFDHRSSVVSSTSSVDSVERERSRRRSSNEAPPAGSFFDNGHLVSENNRLKQENDLLRQKLNELNKLNK</sequence>
<dbReference type="STRING" id="284592.Q6BUC8"/>
<evidence type="ECO:0000313" key="4">
    <source>
        <dbReference type="Proteomes" id="UP000000599"/>
    </source>
</evidence>
<keyword evidence="4" id="KW-1185">Reference proteome</keyword>
<feature type="region of interest" description="Disordered" evidence="1">
    <location>
        <begin position="188"/>
        <end position="237"/>
    </location>
</feature>